<dbReference type="RefSeq" id="WP_016473380.1">
    <property type="nucleotide sequence ID" value="NZ_BBQG01000085.1"/>
</dbReference>
<feature type="compositionally biased region" description="Polar residues" evidence="1">
    <location>
        <begin position="1"/>
        <end position="14"/>
    </location>
</feature>
<dbReference type="InterPro" id="IPR021373">
    <property type="entry name" value="DUF2993"/>
</dbReference>
<sequence>MTPHGSSTDSTTPIPQVPDPHRGPGPTARGGAGRPANPYDELAALAPPDAAPEGAAGPNPYEALAPGAESGGSARDGAGPRDGDGLRDGGGDGDGDDASGLRALRGLGVRSDDDGPAYVDRMPYLRAVRRRRRSRLRTSVKLAVVCCTLLAFLAVGDRWAALYAENKAAEKVQQSLRLHARPEVHINGFPFLTQVARGRLDHVEAAVPDVPAGRVSVAQVRGDVRDVRIVGDLPSSVRGAVLGRMKGHVLLDFDDLDRELGTSQVTFTAGGRHTVRAAGELPVAGKEVKVRARAHLQRTGDHGVGTTVDDMRLVVPGLFSFTPGTGKDAGLRLSRPLAQRLRHDAAAARSLFGVRSVAERFGLTPERARKVRHSERELHRVTGAPKFVDRVMRLNMLDVVVEHPWLLKRIGVDPALVEALKRIEEPKLADKLALHVSLPKMPGDVRLRRISVAKEGIRAELTGVDIPFGSAAAKGEKAAARHAARRTAAGNG</sequence>
<dbReference type="Pfam" id="PF11209">
    <property type="entry name" value="LmeA"/>
    <property type="match status" value="1"/>
</dbReference>
<dbReference type="EMBL" id="RCIY01000114">
    <property type="protein sequence ID" value="TGG75974.1"/>
    <property type="molecule type" value="Genomic_DNA"/>
</dbReference>
<dbReference type="AlphaFoldDB" id="A0A6C1C6N4"/>
<protein>
    <submittedName>
        <fullName evidence="3">DUF2993 domain-containing protein</fullName>
    </submittedName>
</protein>
<feature type="region of interest" description="Disordered" evidence="1">
    <location>
        <begin position="1"/>
        <end position="100"/>
    </location>
</feature>
<evidence type="ECO:0000256" key="1">
    <source>
        <dbReference type="SAM" id="MobiDB-lite"/>
    </source>
</evidence>
<evidence type="ECO:0000313" key="4">
    <source>
        <dbReference type="Proteomes" id="UP000298111"/>
    </source>
</evidence>
<dbReference type="Proteomes" id="UP000298111">
    <property type="component" value="Unassembled WGS sequence"/>
</dbReference>
<evidence type="ECO:0000313" key="3">
    <source>
        <dbReference type="EMBL" id="TGG75974.1"/>
    </source>
</evidence>
<proteinExistence type="predicted"/>
<dbReference type="GeneID" id="75181879"/>
<feature type="compositionally biased region" description="Basic and acidic residues" evidence="1">
    <location>
        <begin position="78"/>
        <end position="90"/>
    </location>
</feature>
<name>A0A6C1C6N4_9ACTN</name>
<comment type="caution">
    <text evidence="3">The sequence shown here is derived from an EMBL/GenBank/DDBJ whole genome shotgun (WGS) entry which is preliminary data.</text>
</comment>
<feature type="compositionally biased region" description="Low complexity" evidence="1">
    <location>
        <begin position="34"/>
        <end position="63"/>
    </location>
</feature>
<keyword evidence="2" id="KW-0812">Transmembrane</keyword>
<keyword evidence="2" id="KW-0472">Membrane</keyword>
<accession>A0A6C1C6N4</accession>
<reference evidence="3 4" key="1">
    <citation type="submission" date="2018-10" db="EMBL/GenBank/DDBJ databases">
        <title>Isolation of pseudouridimycin from Streptomyces albus DSM 40763.</title>
        <authorList>
            <person name="Rosenqvist P."/>
            <person name="Metsae-Ketelae M."/>
            <person name="Virta P."/>
        </authorList>
    </citation>
    <scope>NUCLEOTIDE SEQUENCE [LARGE SCALE GENOMIC DNA]</scope>
    <source>
        <strain evidence="3 4">DSM 40763</strain>
    </source>
</reference>
<gene>
    <name evidence="3" type="ORF">D8771_33040</name>
</gene>
<evidence type="ECO:0000256" key="2">
    <source>
        <dbReference type="SAM" id="Phobius"/>
    </source>
</evidence>
<feature type="transmembrane region" description="Helical" evidence="2">
    <location>
        <begin position="139"/>
        <end position="156"/>
    </location>
</feature>
<organism evidence="3 4">
    <name type="scientific">Streptomyces albus</name>
    <dbReference type="NCBI Taxonomy" id="1888"/>
    <lineage>
        <taxon>Bacteria</taxon>
        <taxon>Bacillati</taxon>
        <taxon>Actinomycetota</taxon>
        <taxon>Actinomycetes</taxon>
        <taxon>Kitasatosporales</taxon>
        <taxon>Streptomycetaceae</taxon>
        <taxon>Streptomyces</taxon>
    </lineage>
</organism>
<keyword evidence="2" id="KW-1133">Transmembrane helix</keyword>